<name>A0A167GD55_CALVF</name>
<gene>
    <name evidence="1" type="ORF">CALVIDRAFT_393580</name>
</gene>
<protein>
    <submittedName>
        <fullName evidence="1">Uncharacterized protein</fullName>
    </submittedName>
</protein>
<dbReference type="EMBL" id="KV417342">
    <property type="protein sequence ID" value="KZO90427.1"/>
    <property type="molecule type" value="Genomic_DNA"/>
</dbReference>
<sequence length="122" mass="13553">MADRAVSLTRESGVPELALTPRLARYLLLRSRHAAALNRIHDALSDVLEGSNVLRPVAQRYPAAWNKELKDILMQKATVYRSLGRDEEAELAMSEAQALQLQFDRPGGAYSFDPTGPHPETL</sequence>
<accession>A0A167GD55</accession>
<keyword evidence="2" id="KW-1185">Reference proteome</keyword>
<organism evidence="1 2">
    <name type="scientific">Calocera viscosa (strain TUFC12733)</name>
    <dbReference type="NCBI Taxonomy" id="1330018"/>
    <lineage>
        <taxon>Eukaryota</taxon>
        <taxon>Fungi</taxon>
        <taxon>Dikarya</taxon>
        <taxon>Basidiomycota</taxon>
        <taxon>Agaricomycotina</taxon>
        <taxon>Dacrymycetes</taxon>
        <taxon>Dacrymycetales</taxon>
        <taxon>Dacrymycetaceae</taxon>
        <taxon>Calocera</taxon>
    </lineage>
</organism>
<proteinExistence type="predicted"/>
<evidence type="ECO:0000313" key="1">
    <source>
        <dbReference type="EMBL" id="KZO90427.1"/>
    </source>
</evidence>
<dbReference type="Proteomes" id="UP000076738">
    <property type="component" value="Unassembled WGS sequence"/>
</dbReference>
<dbReference type="OrthoDB" id="10468862at2759"/>
<reference evidence="1 2" key="1">
    <citation type="journal article" date="2016" name="Mol. Biol. Evol.">
        <title>Comparative Genomics of Early-Diverging Mushroom-Forming Fungi Provides Insights into the Origins of Lignocellulose Decay Capabilities.</title>
        <authorList>
            <person name="Nagy L.G."/>
            <person name="Riley R."/>
            <person name="Tritt A."/>
            <person name="Adam C."/>
            <person name="Daum C."/>
            <person name="Floudas D."/>
            <person name="Sun H."/>
            <person name="Yadav J.S."/>
            <person name="Pangilinan J."/>
            <person name="Larsson K.H."/>
            <person name="Matsuura K."/>
            <person name="Barry K."/>
            <person name="Labutti K."/>
            <person name="Kuo R."/>
            <person name="Ohm R.A."/>
            <person name="Bhattacharya S.S."/>
            <person name="Shirouzu T."/>
            <person name="Yoshinaga Y."/>
            <person name="Martin F.M."/>
            <person name="Grigoriev I.V."/>
            <person name="Hibbett D.S."/>
        </authorList>
    </citation>
    <scope>NUCLEOTIDE SEQUENCE [LARGE SCALE GENOMIC DNA]</scope>
    <source>
        <strain evidence="1 2">TUFC12733</strain>
    </source>
</reference>
<evidence type="ECO:0000313" key="2">
    <source>
        <dbReference type="Proteomes" id="UP000076738"/>
    </source>
</evidence>
<dbReference type="AlphaFoldDB" id="A0A167GD55"/>